<organism evidence="1 2">
    <name type="scientific">Blepharisma stoltei</name>
    <dbReference type="NCBI Taxonomy" id="1481888"/>
    <lineage>
        <taxon>Eukaryota</taxon>
        <taxon>Sar</taxon>
        <taxon>Alveolata</taxon>
        <taxon>Ciliophora</taxon>
        <taxon>Postciliodesmatophora</taxon>
        <taxon>Heterotrichea</taxon>
        <taxon>Heterotrichida</taxon>
        <taxon>Blepharismidae</taxon>
        <taxon>Blepharisma</taxon>
    </lineage>
</organism>
<dbReference type="Proteomes" id="UP001162131">
    <property type="component" value="Unassembled WGS sequence"/>
</dbReference>
<accession>A0AAU9J136</accession>
<keyword evidence="2" id="KW-1185">Reference proteome</keyword>
<reference evidence="1" key="1">
    <citation type="submission" date="2021-09" db="EMBL/GenBank/DDBJ databases">
        <authorList>
            <consortium name="AG Swart"/>
            <person name="Singh M."/>
            <person name="Singh A."/>
            <person name="Seah K."/>
            <person name="Emmerich C."/>
        </authorList>
    </citation>
    <scope>NUCLEOTIDE SEQUENCE</scope>
    <source>
        <strain evidence="1">ATCC30299</strain>
    </source>
</reference>
<evidence type="ECO:0000313" key="1">
    <source>
        <dbReference type="EMBL" id="CAG9319045.1"/>
    </source>
</evidence>
<dbReference type="EMBL" id="CAJZBQ010000021">
    <property type="protein sequence ID" value="CAG9319045.1"/>
    <property type="molecule type" value="Genomic_DNA"/>
</dbReference>
<sequence length="244" mass="28809">MVQNPQQNALKNHDLTCFDFSRNMCENYKSPSEKYSEIYKKLRQEFTEEGVSYLRQHLLKAISTNSPFKLLIPDTYTTLNKVAEILLLNEFELVYWHILIESTSKAERAMNSQLLAIFTAFMAKSDLNNEYEPFEYLLETIFPNFRMNYYNWTLITDCSDVSLAQLNAKYNEMILSNKTHLYRDYDDMVNELMDMPRRKESYISEYKSDLSTIGDMENELELFEQEVLGGEHFSSIDEDMINVI</sequence>
<name>A0AAU9J136_9CILI</name>
<proteinExistence type="predicted"/>
<comment type="caution">
    <text evidence="1">The sequence shown here is derived from an EMBL/GenBank/DDBJ whole genome shotgun (WGS) entry which is preliminary data.</text>
</comment>
<gene>
    <name evidence="1" type="ORF">BSTOLATCC_MIC22396</name>
</gene>
<dbReference type="AlphaFoldDB" id="A0AAU9J136"/>
<protein>
    <submittedName>
        <fullName evidence="1">Uncharacterized protein</fullName>
    </submittedName>
</protein>
<evidence type="ECO:0000313" key="2">
    <source>
        <dbReference type="Proteomes" id="UP001162131"/>
    </source>
</evidence>